<dbReference type="KEGG" id="sper:EW093_07800"/>
<accession>A0A5C1QCF9</accession>
<dbReference type="PROSITE" id="PS51257">
    <property type="entry name" value="PROKAR_LIPOPROTEIN"/>
    <property type="match status" value="1"/>
</dbReference>
<proteinExistence type="predicted"/>
<name>A0A5C1QCF9_9SPIO</name>
<keyword evidence="1" id="KW-0732">Signal</keyword>
<feature type="signal peptide" evidence="1">
    <location>
        <begin position="1"/>
        <end position="24"/>
    </location>
</feature>
<dbReference type="RefSeq" id="WP_149567852.1">
    <property type="nucleotide sequence ID" value="NZ_CP035807.1"/>
</dbReference>
<keyword evidence="3" id="KW-1185">Reference proteome</keyword>
<dbReference type="Proteomes" id="UP000323824">
    <property type="component" value="Chromosome"/>
</dbReference>
<organism evidence="2 3">
    <name type="scientific">Thiospirochaeta perfilievii</name>
    <dbReference type="NCBI Taxonomy" id="252967"/>
    <lineage>
        <taxon>Bacteria</taxon>
        <taxon>Pseudomonadati</taxon>
        <taxon>Spirochaetota</taxon>
        <taxon>Spirochaetia</taxon>
        <taxon>Spirochaetales</taxon>
        <taxon>Spirochaetaceae</taxon>
        <taxon>Thiospirochaeta</taxon>
    </lineage>
</organism>
<reference evidence="2 3" key="1">
    <citation type="submission" date="2019-02" db="EMBL/GenBank/DDBJ databases">
        <authorList>
            <person name="Fomenkov A."/>
            <person name="Dubinina G."/>
            <person name="Grabovich M."/>
            <person name="Vincze T."/>
            <person name="Roberts R.J."/>
        </authorList>
    </citation>
    <scope>NUCLEOTIDE SEQUENCE [LARGE SCALE GENOMIC DNA]</scope>
    <source>
        <strain evidence="2 3">P</strain>
    </source>
</reference>
<evidence type="ECO:0000313" key="3">
    <source>
        <dbReference type="Proteomes" id="UP000323824"/>
    </source>
</evidence>
<protein>
    <submittedName>
        <fullName evidence="2">Uncharacterized protein</fullName>
    </submittedName>
</protein>
<dbReference type="AlphaFoldDB" id="A0A5C1QCF9"/>
<dbReference type="EMBL" id="CP035807">
    <property type="protein sequence ID" value="QEN04609.1"/>
    <property type="molecule type" value="Genomic_DNA"/>
</dbReference>
<reference evidence="2 3" key="2">
    <citation type="submission" date="2019-09" db="EMBL/GenBank/DDBJ databases">
        <title>Complete Genome Sequence and Methylome Analysis of free living Spirochaetas.</title>
        <authorList>
            <person name="Leshcheva N."/>
            <person name="Mikheeva N."/>
        </authorList>
    </citation>
    <scope>NUCLEOTIDE SEQUENCE [LARGE SCALE GENOMIC DNA]</scope>
    <source>
        <strain evidence="2 3">P</strain>
    </source>
</reference>
<evidence type="ECO:0000313" key="2">
    <source>
        <dbReference type="EMBL" id="QEN04609.1"/>
    </source>
</evidence>
<evidence type="ECO:0000256" key="1">
    <source>
        <dbReference type="SAM" id="SignalP"/>
    </source>
</evidence>
<gene>
    <name evidence="2" type="ORF">EW093_07800</name>
</gene>
<sequence length="201" mass="21957">MKKIILVLTTVLTVLVLSSCDVDGSETTKKDDSTLNESQGEVTNVTKISSYISNFTNWEENKDADGSTISIVVESDNLLVSYDISNSTNQYPYSQTMVTAVDTDDTNIPFTDVKTITIAYKSGTDLNIRLNDEGNDGKEYFHTLAASTEFTTVKLNLNTTDFAQPDWATGDRDLILSNVVGVVVYGTDNSGSFELDSISVE</sequence>
<feature type="chain" id="PRO_5023009682" evidence="1">
    <location>
        <begin position="25"/>
        <end position="201"/>
    </location>
</feature>